<evidence type="ECO:0000313" key="2">
    <source>
        <dbReference type="EMBL" id="NEC89952.1"/>
    </source>
</evidence>
<name>A0A6B3C0D7_9ACTN</name>
<reference evidence="2" key="1">
    <citation type="submission" date="2020-01" db="EMBL/GenBank/DDBJ databases">
        <title>Insect and environment-associated Actinomycetes.</title>
        <authorList>
            <person name="Currrie C."/>
            <person name="Chevrette M."/>
            <person name="Carlson C."/>
            <person name="Stubbendieck R."/>
            <person name="Wendt-Pienkowski E."/>
        </authorList>
    </citation>
    <scope>NUCLEOTIDE SEQUENCE</scope>
    <source>
        <strain evidence="2">SID12501</strain>
    </source>
</reference>
<dbReference type="EMBL" id="JAAGLU010000028">
    <property type="protein sequence ID" value="NEC89952.1"/>
    <property type="molecule type" value="Genomic_DNA"/>
</dbReference>
<dbReference type="RefSeq" id="WP_164319413.1">
    <property type="nucleotide sequence ID" value="NZ_JAAGLU010000028.1"/>
</dbReference>
<organism evidence="2">
    <name type="scientific">Streptomyces sp. SID12501</name>
    <dbReference type="NCBI Taxonomy" id="2706042"/>
    <lineage>
        <taxon>Bacteria</taxon>
        <taxon>Bacillati</taxon>
        <taxon>Actinomycetota</taxon>
        <taxon>Actinomycetes</taxon>
        <taxon>Kitasatosporales</taxon>
        <taxon>Streptomycetaceae</taxon>
        <taxon>Streptomyces</taxon>
    </lineage>
</organism>
<evidence type="ECO:0000256" key="1">
    <source>
        <dbReference type="SAM" id="MobiDB-lite"/>
    </source>
</evidence>
<dbReference type="AlphaFoldDB" id="A0A6B3C0D7"/>
<feature type="region of interest" description="Disordered" evidence="1">
    <location>
        <begin position="32"/>
        <end position="73"/>
    </location>
</feature>
<protein>
    <submittedName>
        <fullName evidence="2">Uncharacterized protein</fullName>
    </submittedName>
</protein>
<comment type="caution">
    <text evidence="2">The sequence shown here is derived from an EMBL/GenBank/DDBJ whole genome shotgun (WGS) entry which is preliminary data.</text>
</comment>
<gene>
    <name evidence="2" type="ORF">G3I71_30045</name>
</gene>
<accession>A0A6B3C0D7</accession>
<sequence>MNHNAAPSTASWQWERSAFFLSRRSASLEIQPFRSASAGITPPDRPSSRSMGSPRPAVSTVSVSGCPVMPFTG</sequence>
<proteinExistence type="predicted"/>